<protein>
    <recommendedName>
        <fullName evidence="4">ABC transporter permease</fullName>
    </recommendedName>
</protein>
<name>A0A844F5B3_CLOSV</name>
<dbReference type="InterPro" id="IPR052536">
    <property type="entry name" value="ABC-4_Integral_Memb_Prot"/>
</dbReference>
<evidence type="ECO:0000256" key="1">
    <source>
        <dbReference type="SAM" id="Phobius"/>
    </source>
</evidence>
<feature type="transmembrane region" description="Helical" evidence="1">
    <location>
        <begin position="58"/>
        <end position="83"/>
    </location>
</feature>
<dbReference type="RefSeq" id="WP_154322376.1">
    <property type="nucleotide sequence ID" value="NZ_CP045695.1"/>
</dbReference>
<feature type="transmembrane region" description="Helical" evidence="1">
    <location>
        <begin position="118"/>
        <end position="136"/>
    </location>
</feature>
<feature type="transmembrane region" description="Helical" evidence="1">
    <location>
        <begin position="397"/>
        <end position="421"/>
    </location>
</feature>
<keyword evidence="1" id="KW-0812">Transmembrane</keyword>
<accession>A0A844F5B3</accession>
<keyword evidence="1" id="KW-0472">Membrane</keyword>
<keyword evidence="1" id="KW-1133">Transmembrane helix</keyword>
<feature type="transmembrane region" description="Helical" evidence="1">
    <location>
        <begin position="324"/>
        <end position="347"/>
    </location>
</feature>
<gene>
    <name evidence="2" type="ORF">FYJ37_14610</name>
</gene>
<organism evidence="2 3">
    <name type="scientific">Clostridium scindens (strain JCM 10418 / VPI 12708)</name>
    <dbReference type="NCBI Taxonomy" id="29347"/>
    <lineage>
        <taxon>Bacteria</taxon>
        <taxon>Bacillati</taxon>
        <taxon>Bacillota</taxon>
        <taxon>Clostridia</taxon>
        <taxon>Lachnospirales</taxon>
        <taxon>Lachnospiraceae</taxon>
    </lineage>
</organism>
<feature type="transmembrane region" description="Helical" evidence="1">
    <location>
        <begin position="187"/>
        <end position="208"/>
    </location>
</feature>
<comment type="caution">
    <text evidence="2">The sequence shown here is derived from an EMBL/GenBank/DDBJ whole genome shotgun (WGS) entry which is preliminary data.</text>
</comment>
<feature type="transmembrane region" description="Helical" evidence="1">
    <location>
        <begin position="228"/>
        <end position="251"/>
    </location>
</feature>
<feature type="transmembrane region" description="Helical" evidence="1">
    <location>
        <begin position="718"/>
        <end position="736"/>
    </location>
</feature>
<evidence type="ECO:0008006" key="4">
    <source>
        <dbReference type="Google" id="ProtNLM"/>
    </source>
</evidence>
<evidence type="ECO:0000313" key="2">
    <source>
        <dbReference type="EMBL" id="MSS41528.1"/>
    </source>
</evidence>
<feature type="transmembrane region" description="Helical" evidence="1">
    <location>
        <begin position="446"/>
        <end position="469"/>
    </location>
</feature>
<feature type="transmembrane region" description="Helical" evidence="1">
    <location>
        <begin position="284"/>
        <end position="304"/>
    </location>
</feature>
<sequence>MKKVIFRYVCIILSFVAGIMVVFPWLKLNHTDYSIIHFYTEALVRGRLNELAGTDGTAYLLTVFLAFPVMGGICSVIKGILLICKKPIRIITGFVLTGTLVYVTSFFAFVGYIPKPAAIIYAAAILIEFLIERYLADVDRYTSEWEEQKKRERLEKAERKRRLYFPGKYDRMLWKIIKNEILHQKKAIIFMLCGNVILLGSAFSLYALKTQFQHYYSAEALLPMQGLNGILTGALMVIGALYIFLEAIAFYNYSNSHQTRNVLLWTLGIREELSRKIWWYEHGLIILISIIPGFLLGTGMYTGMESYMKRLMNLSIDKFAGVKIYFISAVLYIILSFVIIRVFADMLQENMSLKQQCPKRKSFLTKRNLLFLMFFSFIYLAYFLFRYSERRNGEDISYILFGVVIGGIILLCSARILVNLFRQNQRDTIKKVLDKIPIQRGAAKELGLQAAIFLFHFVFLCVLVVPLAGNLSAPDPEALFPYDYVCMAYPEDANRFEEIKNQGIAEVHSYPMVRVTSVQGEKTDWIDAANNYYQKVIWPQGQHIGISYRTYKSLCQNLGVAPQKLNLNDKEVYIVYQEDYSINAHPIDWYMNRKTPYLRIGQPVRFYNYMSREKVYPPRMIAGEERTILTGVFQSGEQENLVVFSDGYFQSLTGTEGPTRLYLLKENAKYHKRLQTELQKFVEKHMEDSSWDQLILPCYSKNDKMWDVKMERILKESALILEIILTLLCTVILYFMKNEFEKDERRIRFDMLFCLGMHQKQAKIISNRELYYFAGVPLLLSLLLSIITIGITFHVRMVSISEALYFGTYIFGLWIIYIFIQILLVLNISKKRTKELLSHTWRDKA</sequence>
<feature type="transmembrane region" description="Helical" evidence="1">
    <location>
        <begin position="803"/>
        <end position="826"/>
    </location>
</feature>
<dbReference type="EMBL" id="VUMB01000039">
    <property type="protein sequence ID" value="MSS41528.1"/>
    <property type="molecule type" value="Genomic_DNA"/>
</dbReference>
<proteinExistence type="predicted"/>
<feature type="transmembrane region" description="Helical" evidence="1">
    <location>
        <begin position="368"/>
        <end position="385"/>
    </location>
</feature>
<reference evidence="2 3" key="1">
    <citation type="submission" date="2019-08" db="EMBL/GenBank/DDBJ databases">
        <title>In-depth cultivation of the pig gut microbiome towards novel bacterial diversity and tailored functional studies.</title>
        <authorList>
            <person name="Wylensek D."/>
            <person name="Hitch T.C.A."/>
            <person name="Clavel T."/>
        </authorList>
    </citation>
    <scope>NUCLEOTIDE SEQUENCE [LARGE SCALE GENOMIC DNA]</scope>
    <source>
        <strain evidence="2 3">BL-389-WT-3D</strain>
    </source>
</reference>
<feature type="transmembrane region" description="Helical" evidence="1">
    <location>
        <begin position="5"/>
        <end position="26"/>
    </location>
</feature>
<dbReference type="PANTHER" id="PTHR46795:SF3">
    <property type="entry name" value="ABC TRANSPORTER PERMEASE"/>
    <property type="match status" value="1"/>
</dbReference>
<dbReference type="Proteomes" id="UP000462363">
    <property type="component" value="Unassembled WGS sequence"/>
</dbReference>
<dbReference type="AlphaFoldDB" id="A0A844F5B3"/>
<feature type="transmembrane region" description="Helical" evidence="1">
    <location>
        <begin position="770"/>
        <end position="791"/>
    </location>
</feature>
<feature type="transmembrane region" description="Helical" evidence="1">
    <location>
        <begin position="90"/>
        <end position="112"/>
    </location>
</feature>
<evidence type="ECO:0000313" key="3">
    <source>
        <dbReference type="Proteomes" id="UP000462363"/>
    </source>
</evidence>
<dbReference type="PANTHER" id="PTHR46795">
    <property type="entry name" value="ABC TRANSPORTER PERMEASE-RELATED-RELATED"/>
    <property type="match status" value="1"/>
</dbReference>